<organism evidence="3 4">
    <name type="scientific">Aquibacillus albus</name>
    <dbReference type="NCBI Taxonomy" id="1168171"/>
    <lineage>
        <taxon>Bacteria</taxon>
        <taxon>Bacillati</taxon>
        <taxon>Bacillota</taxon>
        <taxon>Bacilli</taxon>
        <taxon>Bacillales</taxon>
        <taxon>Bacillaceae</taxon>
        <taxon>Aquibacillus</taxon>
    </lineage>
</organism>
<evidence type="ECO:0000313" key="3">
    <source>
        <dbReference type="EMBL" id="MBM7573639.1"/>
    </source>
</evidence>
<proteinExistence type="predicted"/>
<dbReference type="Proteomes" id="UP001296943">
    <property type="component" value="Unassembled WGS sequence"/>
</dbReference>
<evidence type="ECO:0000256" key="1">
    <source>
        <dbReference type="SAM" id="Coils"/>
    </source>
</evidence>
<protein>
    <submittedName>
        <fullName evidence="3">Chromosome segregation ATPase</fullName>
    </submittedName>
</protein>
<comment type="caution">
    <text evidence="3">The sequence shown here is derived from an EMBL/GenBank/DDBJ whole genome shotgun (WGS) entry which is preliminary data.</text>
</comment>
<evidence type="ECO:0000256" key="2">
    <source>
        <dbReference type="SAM" id="MobiDB-lite"/>
    </source>
</evidence>
<accession>A0ABS2N657</accession>
<feature type="coiled-coil region" evidence="1">
    <location>
        <begin position="10"/>
        <end position="157"/>
    </location>
</feature>
<evidence type="ECO:0000313" key="4">
    <source>
        <dbReference type="Proteomes" id="UP001296943"/>
    </source>
</evidence>
<feature type="region of interest" description="Disordered" evidence="2">
    <location>
        <begin position="193"/>
        <end position="219"/>
    </location>
</feature>
<dbReference type="EMBL" id="JAFBDR010000040">
    <property type="protein sequence ID" value="MBM7573639.1"/>
    <property type="molecule type" value="Genomic_DNA"/>
</dbReference>
<name>A0ABS2N657_9BACI</name>
<sequence>MAKQKTLMTFDKVNEVLEQQQRNAEKRQEANEKAQAAAAKLELLRQQYEEELVKGVESETDNADKLNKLEKDIAQAEREVKRAKEAAEVARKYFQSTVNKDEFKAAFNEFKNEYKEKEVEPLLEAMRQTKMELTKQFREYQDAIAHYERQRDNAKNVYDPTGRTLFFGGKVTPDTQQEVAYFLVTAQTLEDLQAGNLPSGVDKEDIEEEDEKNKKGGRK</sequence>
<keyword evidence="4" id="KW-1185">Reference proteome</keyword>
<keyword evidence="1" id="KW-0175">Coiled coil</keyword>
<reference evidence="3 4" key="1">
    <citation type="submission" date="2021-01" db="EMBL/GenBank/DDBJ databases">
        <title>Genomic Encyclopedia of Type Strains, Phase IV (KMG-IV): sequencing the most valuable type-strain genomes for metagenomic binning, comparative biology and taxonomic classification.</title>
        <authorList>
            <person name="Goeker M."/>
        </authorList>
    </citation>
    <scope>NUCLEOTIDE SEQUENCE [LARGE SCALE GENOMIC DNA]</scope>
    <source>
        <strain evidence="3 4">DSM 23711</strain>
    </source>
</reference>
<dbReference type="RefSeq" id="WP_204502276.1">
    <property type="nucleotide sequence ID" value="NZ_JAFBDR010000040.1"/>
</dbReference>
<gene>
    <name evidence="3" type="ORF">JOC48_004206</name>
</gene>